<organism evidence="2 3">
    <name type="scientific">Tetradesmus obliquus</name>
    <name type="common">Green alga</name>
    <name type="synonym">Acutodesmus obliquus</name>
    <dbReference type="NCBI Taxonomy" id="3088"/>
    <lineage>
        <taxon>Eukaryota</taxon>
        <taxon>Viridiplantae</taxon>
        <taxon>Chlorophyta</taxon>
        <taxon>core chlorophytes</taxon>
        <taxon>Chlorophyceae</taxon>
        <taxon>CS clade</taxon>
        <taxon>Sphaeropleales</taxon>
        <taxon>Scenedesmaceae</taxon>
        <taxon>Tetradesmus</taxon>
    </lineage>
</organism>
<accession>A0ABY8UML8</accession>
<proteinExistence type="predicted"/>
<feature type="region of interest" description="Disordered" evidence="1">
    <location>
        <begin position="155"/>
        <end position="197"/>
    </location>
</feature>
<feature type="compositionally biased region" description="Low complexity" evidence="1">
    <location>
        <begin position="156"/>
        <end position="196"/>
    </location>
</feature>
<evidence type="ECO:0000313" key="3">
    <source>
        <dbReference type="Proteomes" id="UP001244341"/>
    </source>
</evidence>
<protein>
    <submittedName>
        <fullName evidence="2">Uncharacterized protein</fullName>
    </submittedName>
</protein>
<gene>
    <name evidence="2" type="ORF">OEZ85_004276</name>
</gene>
<feature type="region of interest" description="Disordered" evidence="1">
    <location>
        <begin position="84"/>
        <end position="105"/>
    </location>
</feature>
<dbReference type="EMBL" id="CP126221">
    <property type="protein sequence ID" value="WIA21908.1"/>
    <property type="molecule type" value="Genomic_DNA"/>
</dbReference>
<keyword evidence="3" id="KW-1185">Reference proteome</keyword>
<evidence type="ECO:0000256" key="1">
    <source>
        <dbReference type="SAM" id="MobiDB-lite"/>
    </source>
</evidence>
<reference evidence="2 3" key="1">
    <citation type="submission" date="2023-05" db="EMBL/GenBank/DDBJ databases">
        <title>A 100% complete, gapless, phased diploid assembly of the Scenedesmus obliquus UTEX 3031 genome.</title>
        <authorList>
            <person name="Biondi T.C."/>
            <person name="Hanschen E.R."/>
            <person name="Kwon T."/>
            <person name="Eng W."/>
            <person name="Kruse C.P.S."/>
            <person name="Koehler S.I."/>
            <person name="Kunde Y."/>
            <person name="Gleasner C.D."/>
            <person name="You Mak K.T."/>
            <person name="Polle J."/>
            <person name="Hovde B.T."/>
            <person name="Starkenburg S.R."/>
        </authorList>
    </citation>
    <scope>NUCLEOTIDE SEQUENCE [LARGE SCALE GENOMIC DNA]</scope>
    <source>
        <strain evidence="2 3">DOE0152z</strain>
    </source>
</reference>
<sequence length="279" mass="30130">MLQRQLQSSSSSLYHSAPQQQQQQQQQGGLQLELLQQLAYQLAESAGSTHPCNVAQGMWGIAKLYQLAQPAAAAALAQDAPDVQQQQQQQQAKQQSLGSSSSSGQQVLGQHWQPCRVALLRCAGALQQRQALSTLDCKHLALMAWGLVLAGGDATQPQQQQQQQQEGRSSSFVDSRSSGSRCSSSSSSSNSSSSSSFRVPHQFVQQMLDASRPSLAAADPHSQALLLCAAVQLQLQPSWQWLLGFYEATAPQLNHSTAQDLSMMAAALVQLQWQHRAGV</sequence>
<feature type="region of interest" description="Disordered" evidence="1">
    <location>
        <begin position="1"/>
        <end position="22"/>
    </location>
</feature>
<name>A0ABY8UML8_TETOB</name>
<evidence type="ECO:0000313" key="2">
    <source>
        <dbReference type="EMBL" id="WIA21908.1"/>
    </source>
</evidence>
<dbReference type="Proteomes" id="UP001244341">
    <property type="component" value="Chromosome 14b"/>
</dbReference>